<protein>
    <submittedName>
        <fullName evidence="2">Uncharacterized protein</fullName>
    </submittedName>
</protein>
<evidence type="ECO:0000313" key="1">
    <source>
        <dbReference type="Proteomes" id="UP000887574"/>
    </source>
</evidence>
<reference evidence="2" key="1">
    <citation type="submission" date="2022-11" db="UniProtKB">
        <authorList>
            <consortium name="WormBaseParasite"/>
        </authorList>
    </citation>
    <scope>IDENTIFICATION</scope>
</reference>
<accession>A0A915DTB4</accession>
<keyword evidence="1" id="KW-1185">Reference proteome</keyword>
<proteinExistence type="predicted"/>
<sequence length="129" mass="14320">MPGAEISMPVPASGMYHTRKQLTKAAHQELEDAEKVKTEAMKQGMAKFLVKRTDKKIMHHIACTSQSFAKRSLLSQKLSTTSFFGQLSDLFTDDEGTNDEQSNSAIIEIQAYNSRSASIQRLILPCIGK</sequence>
<organism evidence="1 2">
    <name type="scientific">Ditylenchus dipsaci</name>
    <dbReference type="NCBI Taxonomy" id="166011"/>
    <lineage>
        <taxon>Eukaryota</taxon>
        <taxon>Metazoa</taxon>
        <taxon>Ecdysozoa</taxon>
        <taxon>Nematoda</taxon>
        <taxon>Chromadorea</taxon>
        <taxon>Rhabditida</taxon>
        <taxon>Tylenchina</taxon>
        <taxon>Tylenchomorpha</taxon>
        <taxon>Sphaerularioidea</taxon>
        <taxon>Anguinidae</taxon>
        <taxon>Anguininae</taxon>
        <taxon>Ditylenchus</taxon>
    </lineage>
</organism>
<dbReference type="WBParaSite" id="jg23300">
    <property type="protein sequence ID" value="jg23300"/>
    <property type="gene ID" value="jg23300"/>
</dbReference>
<evidence type="ECO:0000313" key="2">
    <source>
        <dbReference type="WBParaSite" id="jg23300"/>
    </source>
</evidence>
<dbReference type="Proteomes" id="UP000887574">
    <property type="component" value="Unplaced"/>
</dbReference>
<name>A0A915DTB4_9BILA</name>
<dbReference type="AlphaFoldDB" id="A0A915DTB4"/>